<evidence type="ECO:0000256" key="8">
    <source>
        <dbReference type="SAM" id="MobiDB-lite"/>
    </source>
</evidence>
<dbReference type="EMBL" id="QVQW01000016">
    <property type="protein sequence ID" value="RKU46076.1"/>
    <property type="molecule type" value="Genomic_DNA"/>
</dbReference>
<proteinExistence type="predicted"/>
<comment type="caution">
    <text evidence="10">The sequence shown here is derived from an EMBL/GenBank/DDBJ whole genome shotgun (WGS) entry which is preliminary data.</text>
</comment>
<keyword evidence="11" id="KW-1185">Reference proteome</keyword>
<dbReference type="STRING" id="177199.A0A420YDW3"/>
<dbReference type="GO" id="GO:0000978">
    <property type="term" value="F:RNA polymerase II cis-regulatory region sequence-specific DNA binding"/>
    <property type="evidence" value="ECO:0007669"/>
    <property type="project" value="TreeGrafter"/>
</dbReference>
<name>A0A420YDW3_9PEZI</name>
<feature type="compositionally biased region" description="Acidic residues" evidence="8">
    <location>
        <begin position="25"/>
        <end position="35"/>
    </location>
</feature>
<evidence type="ECO:0000256" key="6">
    <source>
        <dbReference type="ARBA" id="ARBA00023242"/>
    </source>
</evidence>
<dbReference type="Pfam" id="PF00096">
    <property type="entry name" value="zf-C2H2"/>
    <property type="match status" value="1"/>
</dbReference>
<dbReference type="InterPro" id="IPR043359">
    <property type="entry name" value="GLI-like"/>
</dbReference>
<evidence type="ECO:0000256" key="3">
    <source>
        <dbReference type="ARBA" id="ARBA00022737"/>
    </source>
</evidence>
<keyword evidence="5" id="KW-0862">Zinc</keyword>
<feature type="compositionally biased region" description="Polar residues" evidence="8">
    <location>
        <begin position="76"/>
        <end position="88"/>
    </location>
</feature>
<dbReference type="Proteomes" id="UP000275385">
    <property type="component" value="Unassembled WGS sequence"/>
</dbReference>
<dbReference type="AlphaFoldDB" id="A0A420YDW3"/>
<dbReference type="SUPFAM" id="SSF57667">
    <property type="entry name" value="beta-beta-alpha zinc fingers"/>
    <property type="match status" value="1"/>
</dbReference>
<evidence type="ECO:0000313" key="10">
    <source>
        <dbReference type="EMBL" id="RKU46076.1"/>
    </source>
</evidence>
<dbReference type="PROSITE" id="PS50157">
    <property type="entry name" value="ZINC_FINGER_C2H2_2"/>
    <property type="match status" value="1"/>
</dbReference>
<dbReference type="FunFam" id="3.30.160.60:FF:000201">
    <property type="entry name" value="C2H2 finger domain protein (Gli3)"/>
    <property type="match status" value="1"/>
</dbReference>
<reference evidence="10 11" key="1">
    <citation type="submission" date="2018-08" db="EMBL/GenBank/DDBJ databases">
        <title>Draft genome of the lignicolous fungus Coniochaeta pulveracea.</title>
        <authorList>
            <person name="Borstlap C.J."/>
            <person name="De Witt R.N."/>
            <person name="Botha A."/>
            <person name="Volschenk H."/>
        </authorList>
    </citation>
    <scope>NUCLEOTIDE SEQUENCE [LARGE SCALE GENOMIC DNA]</scope>
    <source>
        <strain evidence="10 11">CAB683</strain>
    </source>
</reference>
<feature type="domain" description="C2H2-type" evidence="9">
    <location>
        <begin position="174"/>
        <end position="204"/>
    </location>
</feature>
<evidence type="ECO:0000256" key="5">
    <source>
        <dbReference type="ARBA" id="ARBA00022833"/>
    </source>
</evidence>
<feature type="region of interest" description="Disordered" evidence="8">
    <location>
        <begin position="1"/>
        <end position="97"/>
    </location>
</feature>
<dbReference type="SMART" id="SM00355">
    <property type="entry name" value="ZnF_C2H2"/>
    <property type="match status" value="3"/>
</dbReference>
<sequence>MPRHDISYDSPPDSPLSDVDSSVGDFEEDATEPADDLPIPHAKRRRFEEGSVASSGAVPDVGPELIDPLDDKADVSSDTSGEVPSSPTGAAHQWSRPDEDDFQEQVTVCAWEGCKAGDLGNMDRLVEHIHNDHIEGRQKKYTCEWVGCSRKSMAHASGYALKAHMRSHTREKPFFCYLPECDRSFTRSDALAKHMRTVHETEALRPSDPVPKSMQAPGSGGPAGKSSKLKIILKTPQSHAAGQDDSVDDSSNGDQSETHEITRLTPEMGFTEKDLAMPIKKLHDLLRLQLRWAERDNAQLTEEWKRWEELYKQEWLEKEVLLDQVVLQETSWHERRQAVITGALDVQLPPPATSTKGDPQDHSSGTRPGPEAGRSERAISPDA</sequence>
<feature type="region of interest" description="Disordered" evidence="8">
    <location>
        <begin position="342"/>
        <end position="383"/>
    </location>
</feature>
<accession>A0A420YDW3</accession>
<evidence type="ECO:0000256" key="1">
    <source>
        <dbReference type="ARBA" id="ARBA00004123"/>
    </source>
</evidence>
<evidence type="ECO:0000259" key="9">
    <source>
        <dbReference type="PROSITE" id="PS50157"/>
    </source>
</evidence>
<feature type="compositionally biased region" description="Polar residues" evidence="8">
    <location>
        <begin position="353"/>
        <end position="366"/>
    </location>
</feature>
<protein>
    <recommendedName>
        <fullName evidence="9">C2H2-type domain-containing protein</fullName>
    </recommendedName>
</protein>
<dbReference type="PANTHER" id="PTHR45718">
    <property type="entry name" value="TRANSCRIPTIONAL ACTIVATOR CUBITUS INTERRUPTUS"/>
    <property type="match status" value="1"/>
</dbReference>
<dbReference type="OrthoDB" id="3214149at2759"/>
<dbReference type="GO" id="GO:0008270">
    <property type="term" value="F:zinc ion binding"/>
    <property type="evidence" value="ECO:0007669"/>
    <property type="project" value="UniProtKB-KW"/>
</dbReference>
<dbReference type="GO" id="GO:0000981">
    <property type="term" value="F:DNA-binding transcription factor activity, RNA polymerase II-specific"/>
    <property type="evidence" value="ECO:0007669"/>
    <property type="project" value="TreeGrafter"/>
</dbReference>
<dbReference type="InterPro" id="IPR036236">
    <property type="entry name" value="Znf_C2H2_sf"/>
</dbReference>
<feature type="compositionally biased region" description="Low complexity" evidence="8">
    <location>
        <begin position="8"/>
        <end position="24"/>
    </location>
</feature>
<evidence type="ECO:0000256" key="4">
    <source>
        <dbReference type="ARBA" id="ARBA00022771"/>
    </source>
</evidence>
<dbReference type="FunFam" id="3.30.160.60:FF:000031">
    <property type="entry name" value="GLI family zinc finger 3"/>
    <property type="match status" value="1"/>
</dbReference>
<dbReference type="InterPro" id="IPR013087">
    <property type="entry name" value="Znf_C2H2_type"/>
</dbReference>
<evidence type="ECO:0000256" key="2">
    <source>
        <dbReference type="ARBA" id="ARBA00022723"/>
    </source>
</evidence>
<gene>
    <name evidence="10" type="ORF">DL546_004143</name>
</gene>
<dbReference type="Gene3D" id="3.30.160.60">
    <property type="entry name" value="Classic Zinc Finger"/>
    <property type="match status" value="3"/>
</dbReference>
<evidence type="ECO:0000313" key="11">
    <source>
        <dbReference type="Proteomes" id="UP000275385"/>
    </source>
</evidence>
<feature type="compositionally biased region" description="Basic and acidic residues" evidence="8">
    <location>
        <begin position="373"/>
        <end position="383"/>
    </location>
</feature>
<dbReference type="PROSITE" id="PS00028">
    <property type="entry name" value="ZINC_FINGER_C2H2_1"/>
    <property type="match status" value="1"/>
</dbReference>
<dbReference type="PANTHER" id="PTHR45718:SF4">
    <property type="entry name" value="TRANSCRIPTIONAL ACTIVATOR CUBITUS INTERRUPTUS"/>
    <property type="match status" value="1"/>
</dbReference>
<comment type="subcellular location">
    <subcellularLocation>
        <location evidence="1">Nucleus</location>
    </subcellularLocation>
</comment>
<feature type="region of interest" description="Disordered" evidence="8">
    <location>
        <begin position="199"/>
        <end position="269"/>
    </location>
</feature>
<keyword evidence="3" id="KW-0677">Repeat</keyword>
<keyword evidence="2" id="KW-0479">Metal-binding</keyword>
<dbReference type="GO" id="GO:0005634">
    <property type="term" value="C:nucleus"/>
    <property type="evidence" value="ECO:0007669"/>
    <property type="project" value="UniProtKB-SubCell"/>
</dbReference>
<keyword evidence="4 7" id="KW-0863">Zinc-finger</keyword>
<organism evidence="10 11">
    <name type="scientific">Coniochaeta pulveracea</name>
    <dbReference type="NCBI Taxonomy" id="177199"/>
    <lineage>
        <taxon>Eukaryota</taxon>
        <taxon>Fungi</taxon>
        <taxon>Dikarya</taxon>
        <taxon>Ascomycota</taxon>
        <taxon>Pezizomycotina</taxon>
        <taxon>Sordariomycetes</taxon>
        <taxon>Sordariomycetidae</taxon>
        <taxon>Coniochaetales</taxon>
        <taxon>Coniochaetaceae</taxon>
        <taxon>Coniochaeta</taxon>
    </lineage>
</organism>
<evidence type="ECO:0000256" key="7">
    <source>
        <dbReference type="PROSITE-ProRule" id="PRU00042"/>
    </source>
</evidence>
<keyword evidence="6" id="KW-0539">Nucleus</keyword>